<evidence type="ECO:0000259" key="4">
    <source>
        <dbReference type="PROSITE" id="PS51007"/>
    </source>
</evidence>
<evidence type="ECO:0000313" key="6">
    <source>
        <dbReference type="Proteomes" id="UP001139028"/>
    </source>
</evidence>
<gene>
    <name evidence="5" type="ORF">MO867_00330</name>
</gene>
<dbReference type="Proteomes" id="UP001139028">
    <property type="component" value="Unassembled WGS sequence"/>
</dbReference>
<dbReference type="PROSITE" id="PS51257">
    <property type="entry name" value="PROKAR_LIPOPROTEIN"/>
    <property type="match status" value="1"/>
</dbReference>
<protein>
    <recommendedName>
        <fullName evidence="4">Cytochrome c domain-containing protein</fullName>
    </recommendedName>
</protein>
<organism evidence="5 6">
    <name type="scientific">Microbulbifer okhotskensis</name>
    <dbReference type="NCBI Taxonomy" id="2926617"/>
    <lineage>
        <taxon>Bacteria</taxon>
        <taxon>Pseudomonadati</taxon>
        <taxon>Pseudomonadota</taxon>
        <taxon>Gammaproteobacteria</taxon>
        <taxon>Cellvibrionales</taxon>
        <taxon>Microbulbiferaceae</taxon>
        <taxon>Microbulbifer</taxon>
    </lineage>
</organism>
<keyword evidence="3" id="KW-0349">Heme</keyword>
<dbReference type="GO" id="GO:0020037">
    <property type="term" value="F:heme binding"/>
    <property type="evidence" value="ECO:0007669"/>
    <property type="project" value="InterPro"/>
</dbReference>
<dbReference type="GO" id="GO:0046872">
    <property type="term" value="F:metal ion binding"/>
    <property type="evidence" value="ECO:0007669"/>
    <property type="project" value="UniProtKB-KW"/>
</dbReference>
<dbReference type="EMBL" id="JALBWM010000001">
    <property type="protein sequence ID" value="MCO1332771.1"/>
    <property type="molecule type" value="Genomic_DNA"/>
</dbReference>
<evidence type="ECO:0000313" key="5">
    <source>
        <dbReference type="EMBL" id="MCO1332771.1"/>
    </source>
</evidence>
<dbReference type="SUPFAM" id="SSF82171">
    <property type="entry name" value="DPP6 N-terminal domain-like"/>
    <property type="match status" value="1"/>
</dbReference>
<accession>A0A9X2EJD3</accession>
<evidence type="ECO:0000256" key="3">
    <source>
        <dbReference type="PROSITE-ProRule" id="PRU00433"/>
    </source>
</evidence>
<dbReference type="Gene3D" id="2.120.10.30">
    <property type="entry name" value="TolB, C-terminal domain"/>
    <property type="match status" value="2"/>
</dbReference>
<reference evidence="5" key="1">
    <citation type="journal article" date="2022" name="Arch. Microbiol.">
        <title>Microbulbifer okhotskensis sp. nov., isolated from a deep bottom sediment of the Okhotsk Sea.</title>
        <authorList>
            <person name="Romanenko L."/>
            <person name="Kurilenko V."/>
            <person name="Otstavnykh N."/>
            <person name="Velansky P."/>
            <person name="Isaeva M."/>
            <person name="Mikhailov V."/>
        </authorList>
    </citation>
    <scope>NUCLEOTIDE SEQUENCE</scope>
    <source>
        <strain evidence="5">OS29</strain>
    </source>
</reference>
<keyword evidence="6" id="KW-1185">Reference proteome</keyword>
<sequence length="871" mass="94777">MKFLRAVPLLLLVAACSGGGSSGSGGNQAKDPVVEDYPIAFVRRQLSIDEDGILLQDDIYEPYEFFAGAELILKDRATASATETIITADIFDGEYDVKDLNTSADGTRLIFAMRAPEIEDADDDEQPTWNIWLYDTDTATLSRVIESDLTAEEGQDIAPAFLPDGRIVFSSSRQRRSRALLLDDNKPQFSALIDSQQDPAFVLHVMEADGSDITQISFNQSHDLNPTVLSDGRVLFNRWDNAGGVDKLSLYTVNPDGSDLAIYYGYHSQNTGTEETQAIFNRPQEMPDGRLLVTLRSPSGITFGGDLATIDGIIYSEAYSEPEQSGELVGQASLTVGEVSTNDTISAHGTFASAWPFYDGTSRLLVTWSECRIVEAETEQLRTCPETLAEDEEVQLADPLYGLWIYDYIAGTQLPIVVAEEGEMISDGVILEPRTEPAYISDPVPGVDVDADLVQESVGILDIRSVYDFGGEDVAGIEVLADPAQTSADLRPARFLRVAKAVGIPDDDILDFDRSAFGRNRSEGMREILGYTPIQPDGSVRVKIPADMPLAISVVDADGKRIFDRHYNWLQLRAGEVRSCNGCHTSDSEVPHGRTDMQVVPAWAGAPTSAAPFVNTEPALLAEMGETMAQLLARLVGEADLEGDLSYTDLWTDPAVRGKDVDILLSYSELTTLAPVATTCLADWSSNCRSVIHYEQHIQPIWELSREVLDGTGAVIADNTCTVCHSPVDAAGATRIPDAQLDLSASASTVNDAWFTSYAELLVDSPELELVNGILSPRLVQEYDDNGNPVFEVDEEGNPVLDINGDPVPVMITVNIASAMTDSAIESAFFTLFQNGGAHQGYLQDAELRLIAEWLDIGAQYYNDPFAAPVD</sequence>
<feature type="domain" description="Cytochrome c" evidence="4">
    <location>
        <begin position="706"/>
        <end position="859"/>
    </location>
</feature>
<dbReference type="InterPro" id="IPR011659">
    <property type="entry name" value="WD40"/>
</dbReference>
<dbReference type="InterPro" id="IPR011042">
    <property type="entry name" value="6-blade_b-propeller_TolB-like"/>
</dbReference>
<dbReference type="InterPro" id="IPR009056">
    <property type="entry name" value="Cyt_c-like_dom"/>
</dbReference>
<feature type="domain" description="Cytochrome c" evidence="4">
    <location>
        <begin position="554"/>
        <end position="672"/>
    </location>
</feature>
<proteinExistence type="predicted"/>
<dbReference type="PROSITE" id="PS51007">
    <property type="entry name" value="CYTC"/>
    <property type="match status" value="2"/>
</dbReference>
<dbReference type="Pfam" id="PF07676">
    <property type="entry name" value="PD40"/>
    <property type="match status" value="1"/>
</dbReference>
<evidence type="ECO:0000256" key="2">
    <source>
        <dbReference type="ARBA" id="ARBA00023004"/>
    </source>
</evidence>
<dbReference type="GO" id="GO:0009055">
    <property type="term" value="F:electron transfer activity"/>
    <property type="evidence" value="ECO:0007669"/>
    <property type="project" value="InterPro"/>
</dbReference>
<dbReference type="Pfam" id="PF18582">
    <property type="entry name" value="HZS_alpha"/>
    <property type="match status" value="1"/>
</dbReference>
<dbReference type="AlphaFoldDB" id="A0A9X2EJD3"/>
<comment type="caution">
    <text evidence="5">The sequence shown here is derived from an EMBL/GenBank/DDBJ whole genome shotgun (WGS) entry which is preliminary data.</text>
</comment>
<keyword evidence="1 3" id="KW-0479">Metal-binding</keyword>
<name>A0A9X2EJD3_9GAMM</name>
<dbReference type="RefSeq" id="WP_252463942.1">
    <property type="nucleotide sequence ID" value="NZ_JALBWM010000001.1"/>
</dbReference>
<evidence type="ECO:0000256" key="1">
    <source>
        <dbReference type="ARBA" id="ARBA00022723"/>
    </source>
</evidence>
<keyword evidence="2 3" id="KW-0408">Iron</keyword>
<dbReference type="InterPro" id="IPR040698">
    <property type="entry name" value="HZS_alpha_mid"/>
</dbReference>